<name>A0A8X6I682_NEPPI</name>
<organism evidence="1 2">
    <name type="scientific">Nephila pilipes</name>
    <name type="common">Giant wood spider</name>
    <name type="synonym">Nephila maculata</name>
    <dbReference type="NCBI Taxonomy" id="299642"/>
    <lineage>
        <taxon>Eukaryota</taxon>
        <taxon>Metazoa</taxon>
        <taxon>Ecdysozoa</taxon>
        <taxon>Arthropoda</taxon>
        <taxon>Chelicerata</taxon>
        <taxon>Arachnida</taxon>
        <taxon>Araneae</taxon>
        <taxon>Araneomorphae</taxon>
        <taxon>Entelegynae</taxon>
        <taxon>Araneoidea</taxon>
        <taxon>Nephilidae</taxon>
        <taxon>Nephila</taxon>
    </lineage>
</organism>
<evidence type="ECO:0000313" key="2">
    <source>
        <dbReference type="Proteomes" id="UP000887013"/>
    </source>
</evidence>
<protein>
    <submittedName>
        <fullName evidence="1">Integrase catalytic domain-containing protein</fullName>
    </submittedName>
</protein>
<dbReference type="Pfam" id="PF05380">
    <property type="entry name" value="Peptidase_A17"/>
    <property type="match status" value="1"/>
</dbReference>
<reference evidence="1" key="1">
    <citation type="submission" date="2020-08" db="EMBL/GenBank/DDBJ databases">
        <title>Multicomponent nature underlies the extraordinary mechanical properties of spider dragline silk.</title>
        <authorList>
            <person name="Kono N."/>
            <person name="Nakamura H."/>
            <person name="Mori M."/>
            <person name="Yoshida Y."/>
            <person name="Ohtoshi R."/>
            <person name="Malay A.D."/>
            <person name="Moran D.A.P."/>
            <person name="Tomita M."/>
            <person name="Numata K."/>
            <person name="Arakawa K."/>
        </authorList>
    </citation>
    <scope>NUCLEOTIDE SEQUENCE</scope>
</reference>
<accession>A0A8X6I682</accession>
<dbReference type="InterPro" id="IPR008042">
    <property type="entry name" value="Retrotrans_Pao"/>
</dbReference>
<comment type="caution">
    <text evidence="1">The sequence shown here is derived from an EMBL/GenBank/DDBJ whole genome shotgun (WGS) entry which is preliminary data.</text>
</comment>
<dbReference type="Proteomes" id="UP000887013">
    <property type="component" value="Unassembled WGS sequence"/>
</dbReference>
<dbReference type="PANTHER" id="PTHR47331">
    <property type="entry name" value="PHD-TYPE DOMAIN-CONTAINING PROTEIN"/>
    <property type="match status" value="1"/>
</dbReference>
<evidence type="ECO:0000313" key="1">
    <source>
        <dbReference type="EMBL" id="GFS31950.1"/>
    </source>
</evidence>
<proteinExistence type="predicted"/>
<gene>
    <name evidence="1" type="primary">AVEN_22008_1</name>
    <name evidence="1" type="ORF">NPIL_541071</name>
</gene>
<dbReference type="AlphaFoldDB" id="A0A8X6I682"/>
<dbReference type="OrthoDB" id="8036689at2759"/>
<keyword evidence="2" id="KW-1185">Reference proteome</keyword>
<sequence length="171" mass="19530">MKLSIGQGNHHNCSGDCFFYKVSITSYVVHTKRTVFSTIAKLFDPLRLLGPVIFLVKNKLFKNLQKLLQTFLQKLWLLNLQWDNQLPPEFHRAWNNFYNKLEFISNIKVNRCILPYPDVEMIQLHGFCDASEAAFGAVLNCKSQTSAGDLAIKIVASKSRVTPLKKITVLD</sequence>
<dbReference type="EMBL" id="BMAW01087860">
    <property type="protein sequence ID" value="GFS31950.1"/>
    <property type="molecule type" value="Genomic_DNA"/>
</dbReference>